<feature type="transmembrane region" description="Helical" evidence="8">
    <location>
        <begin position="215"/>
        <end position="233"/>
    </location>
</feature>
<feature type="transmembrane region" description="Helical" evidence="8">
    <location>
        <begin position="75"/>
        <end position="93"/>
    </location>
</feature>
<protein>
    <submittedName>
        <fullName evidence="9">Branched-chain amino acid ABC transporter permease</fullName>
    </submittedName>
</protein>
<evidence type="ECO:0000256" key="4">
    <source>
        <dbReference type="ARBA" id="ARBA00022475"/>
    </source>
</evidence>
<feature type="transmembrane region" description="Helical" evidence="8">
    <location>
        <begin position="21"/>
        <end position="42"/>
    </location>
</feature>
<dbReference type="PANTHER" id="PTHR34979">
    <property type="entry name" value="INNER MEMBRANE PROTEIN YGAZ"/>
    <property type="match status" value="1"/>
</dbReference>
<evidence type="ECO:0000313" key="10">
    <source>
        <dbReference type="Proteomes" id="UP000348942"/>
    </source>
</evidence>
<feature type="transmembrane region" description="Helical" evidence="8">
    <location>
        <begin position="136"/>
        <end position="160"/>
    </location>
</feature>
<evidence type="ECO:0000256" key="6">
    <source>
        <dbReference type="ARBA" id="ARBA00022989"/>
    </source>
</evidence>
<feature type="transmembrane region" description="Helical" evidence="8">
    <location>
        <begin position="166"/>
        <end position="184"/>
    </location>
</feature>
<name>A0A5Q0THJ0_9VIBR</name>
<keyword evidence="6 8" id="KW-1133">Transmembrane helix</keyword>
<dbReference type="GO" id="GO:1903785">
    <property type="term" value="P:L-valine transmembrane transport"/>
    <property type="evidence" value="ECO:0007669"/>
    <property type="project" value="TreeGrafter"/>
</dbReference>
<comment type="subcellular location">
    <subcellularLocation>
        <location evidence="1">Cell membrane</location>
        <topology evidence="1">Multi-pass membrane protein</topology>
    </subcellularLocation>
</comment>
<evidence type="ECO:0000256" key="3">
    <source>
        <dbReference type="ARBA" id="ARBA00022448"/>
    </source>
</evidence>
<evidence type="ECO:0000256" key="1">
    <source>
        <dbReference type="ARBA" id="ARBA00004651"/>
    </source>
</evidence>
<evidence type="ECO:0000256" key="8">
    <source>
        <dbReference type="SAM" id="Phobius"/>
    </source>
</evidence>
<keyword evidence="4" id="KW-1003">Cell membrane</keyword>
<dbReference type="AlphaFoldDB" id="A0A5Q0THJ0"/>
<evidence type="ECO:0000256" key="7">
    <source>
        <dbReference type="ARBA" id="ARBA00023136"/>
    </source>
</evidence>
<dbReference type="Pfam" id="PF03591">
    <property type="entry name" value="AzlC"/>
    <property type="match status" value="1"/>
</dbReference>
<evidence type="ECO:0000256" key="5">
    <source>
        <dbReference type="ARBA" id="ARBA00022692"/>
    </source>
</evidence>
<evidence type="ECO:0000313" key="9">
    <source>
        <dbReference type="EMBL" id="QGA66643.1"/>
    </source>
</evidence>
<dbReference type="PANTHER" id="PTHR34979:SF1">
    <property type="entry name" value="INNER MEMBRANE PROTEIN YGAZ"/>
    <property type="match status" value="1"/>
</dbReference>
<dbReference type="EMBL" id="CP045700">
    <property type="protein sequence ID" value="QGA66643.1"/>
    <property type="molecule type" value="Genomic_DNA"/>
</dbReference>
<evidence type="ECO:0000256" key="2">
    <source>
        <dbReference type="ARBA" id="ARBA00010735"/>
    </source>
</evidence>
<dbReference type="InterPro" id="IPR011606">
    <property type="entry name" value="Brnchd-chn_aa_trnsp_permease"/>
</dbReference>
<organism evidence="9 10">
    <name type="scientific">Vibrio algicola</name>
    <dbReference type="NCBI Taxonomy" id="2662262"/>
    <lineage>
        <taxon>Bacteria</taxon>
        <taxon>Pseudomonadati</taxon>
        <taxon>Pseudomonadota</taxon>
        <taxon>Gammaproteobacteria</taxon>
        <taxon>Vibrionales</taxon>
        <taxon>Vibrionaceae</taxon>
        <taxon>Vibrio</taxon>
    </lineage>
</organism>
<dbReference type="Proteomes" id="UP000348942">
    <property type="component" value="Chromosome 2"/>
</dbReference>
<reference evidence="9 10" key="1">
    <citation type="submission" date="2019-10" db="EMBL/GenBank/DDBJ databases">
        <title>Vibrio sp. nov., isolated from Coralline algae surface.</title>
        <authorList>
            <person name="Geng Y."/>
            <person name="Zhang X."/>
        </authorList>
    </citation>
    <scope>NUCLEOTIDE SEQUENCE [LARGE SCALE GENOMIC DNA]</scope>
    <source>
        <strain evidence="9 10">SM1977</strain>
    </source>
</reference>
<sequence>MRTGVKEHHRSRRLQLWQGTLAILPLSIAVLPWGLLAGSYAIDIGLTSLEAQALSAILFAGAAQLVATGMFDANVGIWTMLLTTFFITSRHFLYSVSMREKISPLPARWRLTLGFLLTDELFAICGHQTKTQFQPWFALGAGLSFYLFWNLASLVGIIAGKEIPNLNQWGLEFAVAATFIAIVIPTIKNLPIFVAVIVALVASVLLSYWQVEGSLIIASLLAMVSGYLTEVNLPKRVDDNTMQAEEER</sequence>
<accession>A0A5Q0THJ0</accession>
<feature type="transmembrane region" description="Helical" evidence="8">
    <location>
        <begin position="191"/>
        <end position="209"/>
    </location>
</feature>
<keyword evidence="5 8" id="KW-0812">Transmembrane</keyword>
<keyword evidence="3" id="KW-0813">Transport</keyword>
<proteinExistence type="inferred from homology"/>
<gene>
    <name evidence="9" type="ORF">GFB47_14640</name>
</gene>
<comment type="similarity">
    <text evidence="2">Belongs to the AzlC family.</text>
</comment>
<keyword evidence="7 8" id="KW-0472">Membrane</keyword>
<keyword evidence="10" id="KW-1185">Reference proteome</keyword>
<dbReference type="GO" id="GO:0005886">
    <property type="term" value="C:plasma membrane"/>
    <property type="evidence" value="ECO:0007669"/>
    <property type="project" value="UniProtKB-SubCell"/>
</dbReference>